<evidence type="ECO:0000313" key="3">
    <source>
        <dbReference type="Proteomes" id="UP001206483"/>
    </source>
</evidence>
<keyword evidence="1" id="KW-1133">Transmembrane helix</keyword>
<dbReference type="Proteomes" id="UP001206483">
    <property type="component" value="Unassembled WGS sequence"/>
</dbReference>
<keyword evidence="1" id="KW-0472">Membrane</keyword>
<name>A0ABT1J4V0_9ACTN</name>
<feature type="transmembrane region" description="Helical" evidence="1">
    <location>
        <begin position="177"/>
        <end position="198"/>
    </location>
</feature>
<feature type="transmembrane region" description="Helical" evidence="1">
    <location>
        <begin position="84"/>
        <end position="107"/>
    </location>
</feature>
<evidence type="ECO:0000256" key="1">
    <source>
        <dbReference type="SAM" id="Phobius"/>
    </source>
</evidence>
<reference evidence="2 3" key="1">
    <citation type="submission" date="2022-06" db="EMBL/GenBank/DDBJ databases">
        <title>Sequencing the genomes of 1000 actinobacteria strains.</title>
        <authorList>
            <person name="Klenk H.-P."/>
        </authorList>
    </citation>
    <scope>NUCLEOTIDE SEQUENCE [LARGE SCALE GENOMIC DNA]</scope>
    <source>
        <strain evidence="2 3">DSM 41656</strain>
    </source>
</reference>
<feature type="transmembrane region" description="Helical" evidence="1">
    <location>
        <begin position="218"/>
        <end position="238"/>
    </location>
</feature>
<feature type="transmembrane region" description="Helical" evidence="1">
    <location>
        <begin position="290"/>
        <end position="311"/>
    </location>
</feature>
<sequence>MDLTSGGTARRLLAGVAVAATAPYLTLKLLWLSGSTVGVVGAGFTDDSTLWVLNLLTFAMDAVAVALALAFVRPWGRRLPAALPVFPMWVATGLLATLIAALALTLGADALLGPEPSHGQQAWLRPWVYALVYGGFAVQGVTLLAGFALYARERWAALLRERIGGLPRTSTLPLQRVLACAAAVLAAPAVGLHLLWSVGGTLGLAAGTAAEAGRGLRLTQGVSGLAAAVACAAALALAFRWRPERRLAPLLATGWVTGGSMFAWGAWIFLADAVSAGAGAERTVPAATLLADAAQVAGGLFLLVIGALTLVEHASARADIESAG</sequence>
<feature type="transmembrane region" description="Helical" evidence="1">
    <location>
        <begin position="51"/>
        <end position="72"/>
    </location>
</feature>
<dbReference type="RefSeq" id="WP_253801536.1">
    <property type="nucleotide sequence ID" value="NZ_BAAAUB010000020.1"/>
</dbReference>
<feature type="transmembrane region" description="Helical" evidence="1">
    <location>
        <begin position="250"/>
        <end position="270"/>
    </location>
</feature>
<accession>A0ABT1J4V0</accession>
<proteinExistence type="predicted"/>
<comment type="caution">
    <text evidence="2">The sequence shown here is derived from an EMBL/GenBank/DDBJ whole genome shotgun (WGS) entry which is preliminary data.</text>
</comment>
<feature type="transmembrane region" description="Helical" evidence="1">
    <location>
        <begin position="12"/>
        <end position="31"/>
    </location>
</feature>
<keyword evidence="3" id="KW-1185">Reference proteome</keyword>
<protein>
    <recommendedName>
        <fullName evidence="4">LigA protein</fullName>
    </recommendedName>
</protein>
<dbReference type="EMBL" id="JAMZDX010000005">
    <property type="protein sequence ID" value="MCP2312459.1"/>
    <property type="molecule type" value="Genomic_DNA"/>
</dbReference>
<organism evidence="2 3">
    <name type="scientific">Kitasatospora paracochleata</name>
    <dbReference type="NCBI Taxonomy" id="58354"/>
    <lineage>
        <taxon>Bacteria</taxon>
        <taxon>Bacillati</taxon>
        <taxon>Actinomycetota</taxon>
        <taxon>Actinomycetes</taxon>
        <taxon>Kitasatosporales</taxon>
        <taxon>Streptomycetaceae</taxon>
        <taxon>Kitasatospora</taxon>
    </lineage>
</organism>
<keyword evidence="1" id="KW-0812">Transmembrane</keyword>
<feature type="transmembrane region" description="Helical" evidence="1">
    <location>
        <begin position="127"/>
        <end position="150"/>
    </location>
</feature>
<gene>
    <name evidence="2" type="ORF">FHR36_005625</name>
</gene>
<evidence type="ECO:0000313" key="2">
    <source>
        <dbReference type="EMBL" id="MCP2312459.1"/>
    </source>
</evidence>
<evidence type="ECO:0008006" key="4">
    <source>
        <dbReference type="Google" id="ProtNLM"/>
    </source>
</evidence>